<dbReference type="AlphaFoldDB" id="A0A2H1FY97"/>
<sequence length="417" mass="44877">MASIRSLIPLTFLLSTAHAQTSHSSCCDLNPGYDPIKVANQAIRLATHSWEYGTLSEALLQLHSPELSVFSPSAFPHGSLPAPDVSSTVGLNYALPHISLTNSTLIYADGAAGDPASLGPATLLIAQTKPEYLPPAIRQLAHFLIVPRHAPSTTPVGEKYRGAISHREKNVSIWADFIAMAPPFFAYFGVAMDTTDTLELAWRQCGAYRDLLQINSTSTSAGEGGAWEHIIRGVNPDSGIWSTGNGWVVLGMARVLATILHWDRTAKDPQWEEAVGELYAWIGEILGVAMQAQNTEESSGLLRNYWNTPEGEEVWFGEVSGSAAVAAVVFRIAVLQHEPGSFLKETVVTPEMLRWAEGLHTAVGKHVDSEGIASPAVDPLSWGSRTPFTKGSPEGQSFVLMAYGSWRDCVGAGVCTV</sequence>
<evidence type="ECO:0000313" key="4">
    <source>
        <dbReference type="Proteomes" id="UP000245764"/>
    </source>
</evidence>
<dbReference type="PANTHER" id="PTHR41814:SF1">
    <property type="entry name" value="CELLULASE"/>
    <property type="match status" value="1"/>
</dbReference>
<dbReference type="InterPro" id="IPR008928">
    <property type="entry name" value="6-hairpin_glycosidase_sf"/>
</dbReference>
<dbReference type="SUPFAM" id="SSF48208">
    <property type="entry name" value="Six-hairpin glycosidases"/>
    <property type="match status" value="1"/>
</dbReference>
<proteinExistence type="predicted"/>
<dbReference type="GO" id="GO:0005975">
    <property type="term" value="P:carbohydrate metabolic process"/>
    <property type="evidence" value="ECO:0007669"/>
    <property type="project" value="InterPro"/>
</dbReference>
<feature type="signal peptide" evidence="2">
    <location>
        <begin position="1"/>
        <end position="19"/>
    </location>
</feature>
<keyword evidence="1" id="KW-0378">Hydrolase</keyword>
<organism evidence="3 4">
    <name type="scientific">Zymoseptoria tritici ST99CH_1E4</name>
    <dbReference type="NCBI Taxonomy" id="1276532"/>
    <lineage>
        <taxon>Eukaryota</taxon>
        <taxon>Fungi</taxon>
        <taxon>Dikarya</taxon>
        <taxon>Ascomycota</taxon>
        <taxon>Pezizomycotina</taxon>
        <taxon>Dothideomycetes</taxon>
        <taxon>Dothideomycetidae</taxon>
        <taxon>Mycosphaerellales</taxon>
        <taxon>Mycosphaerellaceae</taxon>
        <taxon>Zymoseptoria</taxon>
    </lineage>
</organism>
<evidence type="ECO:0000256" key="2">
    <source>
        <dbReference type="SAM" id="SignalP"/>
    </source>
</evidence>
<dbReference type="InterPro" id="IPR012341">
    <property type="entry name" value="6hp_glycosidase-like_sf"/>
</dbReference>
<dbReference type="InterPro" id="IPR010905">
    <property type="entry name" value="Glyco_hydro_88"/>
</dbReference>
<dbReference type="PANTHER" id="PTHR41814">
    <property type="entry name" value="EXPRESSED PROTEIN"/>
    <property type="match status" value="1"/>
</dbReference>
<dbReference type="Pfam" id="PF07470">
    <property type="entry name" value="Glyco_hydro_88"/>
    <property type="match status" value="1"/>
</dbReference>
<dbReference type="EMBL" id="LT854254">
    <property type="protein sequence ID" value="SMR46287.1"/>
    <property type="molecule type" value="Genomic_DNA"/>
</dbReference>
<dbReference type="Proteomes" id="UP000245764">
    <property type="component" value="Chromosome 2"/>
</dbReference>
<keyword evidence="2" id="KW-0732">Signal</keyword>
<evidence type="ECO:0000256" key="1">
    <source>
        <dbReference type="ARBA" id="ARBA00022801"/>
    </source>
</evidence>
<gene>
    <name evidence="3" type="ORF">ZT1E4_G2905</name>
</gene>
<accession>A0A2H1FY97</accession>
<feature type="chain" id="PRO_5013957384" evidence="2">
    <location>
        <begin position="20"/>
        <end position="417"/>
    </location>
</feature>
<name>A0A2H1FY97_ZYMTR</name>
<dbReference type="Gene3D" id="1.50.10.10">
    <property type="match status" value="1"/>
</dbReference>
<evidence type="ECO:0000313" key="3">
    <source>
        <dbReference type="EMBL" id="SMR46287.1"/>
    </source>
</evidence>
<reference evidence="4" key="1">
    <citation type="submission" date="2017-05" db="EMBL/GenBank/DDBJ databases">
        <authorList>
            <person name="Song R."/>
            <person name="Chenine A.L."/>
            <person name="Ruprecht R.M."/>
        </authorList>
    </citation>
    <scope>NUCLEOTIDE SEQUENCE [LARGE SCALE GENOMIC DNA]</scope>
</reference>
<protein>
    <submittedName>
        <fullName evidence="3">Uncharacterized protein</fullName>
    </submittedName>
</protein>
<dbReference type="GO" id="GO:0016787">
    <property type="term" value="F:hydrolase activity"/>
    <property type="evidence" value="ECO:0007669"/>
    <property type="project" value="UniProtKB-KW"/>
</dbReference>